<dbReference type="NCBIfam" id="NF007041">
    <property type="entry name" value="PRK09496.3-4"/>
    <property type="match status" value="1"/>
</dbReference>
<dbReference type="InterPro" id="IPR036291">
    <property type="entry name" value="NAD(P)-bd_dom_sf"/>
</dbReference>
<evidence type="ECO:0000256" key="1">
    <source>
        <dbReference type="ARBA" id="ARBA00017378"/>
    </source>
</evidence>
<gene>
    <name evidence="9" type="ORF">IX84_12040</name>
</gene>
<evidence type="ECO:0000256" key="2">
    <source>
        <dbReference type="ARBA" id="ARBA00022448"/>
    </source>
</evidence>
<feature type="domain" description="RCK C-terminal" evidence="8">
    <location>
        <begin position="141"/>
        <end position="226"/>
    </location>
</feature>
<dbReference type="NCBIfam" id="NF007038">
    <property type="entry name" value="PRK09496.2-6"/>
    <property type="match status" value="1"/>
</dbReference>
<dbReference type="PRINTS" id="PR00335">
    <property type="entry name" value="KUPTAKETRKA"/>
</dbReference>
<dbReference type="GO" id="GO:0005886">
    <property type="term" value="C:plasma membrane"/>
    <property type="evidence" value="ECO:0007669"/>
    <property type="project" value="InterPro"/>
</dbReference>
<comment type="caution">
    <text evidence="9">The sequence shown here is derived from an EMBL/GenBank/DDBJ whole genome shotgun (WGS) entry which is preliminary data.</text>
</comment>
<keyword evidence="6" id="KW-0406">Ion transport</keyword>
<dbReference type="PANTHER" id="PTHR43833">
    <property type="entry name" value="POTASSIUM CHANNEL PROTEIN 2-RELATED-RELATED"/>
    <property type="match status" value="1"/>
</dbReference>
<dbReference type="SUPFAM" id="SSF51735">
    <property type="entry name" value="NAD(P)-binding Rossmann-fold domains"/>
    <property type="match status" value="2"/>
</dbReference>
<feature type="domain" description="RCK C-terminal" evidence="8">
    <location>
        <begin position="367"/>
        <end position="447"/>
    </location>
</feature>
<dbReference type="Gene3D" id="3.40.50.720">
    <property type="entry name" value="NAD(P)-binding Rossmann-like Domain"/>
    <property type="match status" value="2"/>
</dbReference>
<keyword evidence="10" id="KW-1185">Reference proteome</keyword>
<organism evidence="9 10">
    <name type="scientific">Phaeodactylibacter xiamenensis</name>
    <dbReference type="NCBI Taxonomy" id="1524460"/>
    <lineage>
        <taxon>Bacteria</taxon>
        <taxon>Pseudomonadati</taxon>
        <taxon>Bacteroidota</taxon>
        <taxon>Saprospiria</taxon>
        <taxon>Saprospirales</taxon>
        <taxon>Haliscomenobacteraceae</taxon>
        <taxon>Phaeodactylibacter</taxon>
    </lineage>
</organism>
<keyword evidence="2" id="KW-0813">Transport</keyword>
<dbReference type="STRING" id="1524460.IX84_12040"/>
<keyword evidence="3" id="KW-0633">Potassium transport</keyword>
<evidence type="ECO:0000313" key="9">
    <source>
        <dbReference type="EMBL" id="KGE87855.1"/>
    </source>
</evidence>
<dbReference type="InterPro" id="IPR006037">
    <property type="entry name" value="RCK_C"/>
</dbReference>
<name>A0A098S6Y4_9BACT</name>
<evidence type="ECO:0000259" key="7">
    <source>
        <dbReference type="PROSITE" id="PS51201"/>
    </source>
</evidence>
<dbReference type="Proteomes" id="UP000029736">
    <property type="component" value="Unassembled WGS sequence"/>
</dbReference>
<feature type="domain" description="RCK N-terminal" evidence="7">
    <location>
        <begin position="231"/>
        <end position="347"/>
    </location>
</feature>
<evidence type="ECO:0000259" key="8">
    <source>
        <dbReference type="PROSITE" id="PS51202"/>
    </source>
</evidence>
<evidence type="ECO:0000256" key="5">
    <source>
        <dbReference type="ARBA" id="ARBA00023027"/>
    </source>
</evidence>
<proteinExistence type="predicted"/>
<dbReference type="NCBIfam" id="NF007032">
    <property type="entry name" value="PRK09496.1-4"/>
    <property type="match status" value="1"/>
</dbReference>
<evidence type="ECO:0000256" key="4">
    <source>
        <dbReference type="ARBA" id="ARBA00022958"/>
    </source>
</evidence>
<dbReference type="InterPro" id="IPR050721">
    <property type="entry name" value="Trk_Ktr_HKT_K-transport"/>
</dbReference>
<dbReference type="AlphaFoldDB" id="A0A098S6Y4"/>
<dbReference type="SUPFAM" id="SSF116726">
    <property type="entry name" value="TrkA C-terminal domain-like"/>
    <property type="match status" value="2"/>
</dbReference>
<dbReference type="Pfam" id="PF02080">
    <property type="entry name" value="TrkA_C"/>
    <property type="match status" value="2"/>
</dbReference>
<dbReference type="InterPro" id="IPR003148">
    <property type="entry name" value="RCK_N"/>
</dbReference>
<dbReference type="GO" id="GO:0015079">
    <property type="term" value="F:potassium ion transmembrane transporter activity"/>
    <property type="evidence" value="ECO:0007669"/>
    <property type="project" value="InterPro"/>
</dbReference>
<dbReference type="OrthoDB" id="9775180at2"/>
<dbReference type="InterPro" id="IPR036721">
    <property type="entry name" value="RCK_C_sf"/>
</dbReference>
<dbReference type="RefSeq" id="WP_044220396.1">
    <property type="nucleotide sequence ID" value="NZ_CAKZLC010000355.1"/>
</dbReference>
<evidence type="ECO:0000256" key="3">
    <source>
        <dbReference type="ARBA" id="ARBA00022538"/>
    </source>
</evidence>
<keyword evidence="5" id="KW-0520">NAD</keyword>
<protein>
    <recommendedName>
        <fullName evidence="1">Trk system potassium uptake protein TrkA</fullName>
    </recommendedName>
</protein>
<dbReference type="NCBIfam" id="NF007031">
    <property type="entry name" value="PRK09496.1-2"/>
    <property type="match status" value="1"/>
</dbReference>
<dbReference type="PANTHER" id="PTHR43833:SF5">
    <property type="entry name" value="TRK SYSTEM POTASSIUM UPTAKE PROTEIN TRKA"/>
    <property type="match status" value="1"/>
</dbReference>
<evidence type="ECO:0000256" key="6">
    <source>
        <dbReference type="ARBA" id="ARBA00023065"/>
    </source>
</evidence>
<dbReference type="PROSITE" id="PS51202">
    <property type="entry name" value="RCK_C"/>
    <property type="match status" value="2"/>
</dbReference>
<feature type="domain" description="RCK N-terminal" evidence="7">
    <location>
        <begin position="1"/>
        <end position="121"/>
    </location>
</feature>
<dbReference type="PROSITE" id="PS51201">
    <property type="entry name" value="RCK_N"/>
    <property type="match status" value="2"/>
</dbReference>
<dbReference type="Gene3D" id="3.30.70.1450">
    <property type="entry name" value="Regulator of K+ conductance, C-terminal domain"/>
    <property type="match status" value="2"/>
</dbReference>
<keyword evidence="4" id="KW-0630">Potassium</keyword>
<sequence>MKIVIAGAGDIGFHLAELLSFEKQDIVLIDTNQEVLDYAATHLDVMTLRGDASSIDILRQADVNRARLVLAVTTSEKTNLVTAILAKKMGARQTIARVSNHEYLEDSQRETFRELGVDSLISPVLLAGEEIRRLIRECSFTDHFAFEDGKINLIGVTLDEYSPLVNQQLFNIDDEQDTDLNLRPIAILRGHRTIIPRGKTILRRGDHVYFITKKKNMEKLNNLIGKQKYKVKNVMILGGTPLGLATAKQLENEYNITVIESDKERCKVLAEQLNNSLIINGDASNIDLLVEEGLNNMDAFVALSSNSETNIIASLTAKNHGVYKTIAQVENKEYIHISQNIGVDTLINKKLIAANNIFRFIRKGKVEAITSLHGVDAEVIEYLIHKSNKTTRKPLKDLHFPDTALIGGVIRGEEALIPDGEFQLQLNDKVIVFALPEAIDKLEQLFH</sequence>
<dbReference type="NCBIfam" id="NF007039">
    <property type="entry name" value="PRK09496.3-2"/>
    <property type="match status" value="1"/>
</dbReference>
<evidence type="ECO:0000313" key="10">
    <source>
        <dbReference type="Proteomes" id="UP000029736"/>
    </source>
</evidence>
<dbReference type="Pfam" id="PF02254">
    <property type="entry name" value="TrkA_N"/>
    <property type="match status" value="2"/>
</dbReference>
<dbReference type="EMBL" id="JPOS01000029">
    <property type="protein sequence ID" value="KGE87855.1"/>
    <property type="molecule type" value="Genomic_DNA"/>
</dbReference>
<dbReference type="InterPro" id="IPR006036">
    <property type="entry name" value="K_uptake_TrkA"/>
</dbReference>
<reference evidence="9 10" key="1">
    <citation type="journal article" date="2014" name="Int. J. Syst. Evol. Microbiol.">
        <title>Phaeodactylibacter xiamenensis gen. nov., sp. nov., a member of the family Saprospiraceae isolated from the marine alga Phaeodactylum tricornutum.</title>
        <authorList>
            <person name="Chen Z.Jr."/>
            <person name="Lei X."/>
            <person name="Lai Q."/>
            <person name="Li Y."/>
            <person name="Zhang B."/>
            <person name="Zhang J."/>
            <person name="Zhang H."/>
            <person name="Yang L."/>
            <person name="Zheng W."/>
            <person name="Tian Y."/>
            <person name="Yu Z."/>
            <person name="Xu H.Jr."/>
            <person name="Zheng T."/>
        </authorList>
    </citation>
    <scope>NUCLEOTIDE SEQUENCE [LARGE SCALE GENOMIC DNA]</scope>
    <source>
        <strain evidence="9 10">KD52</strain>
    </source>
</reference>
<accession>A0A098S6Y4</accession>